<gene>
    <name evidence="1" type="ORF">GCM10009801_04320</name>
</gene>
<protein>
    <recommendedName>
        <fullName evidence="3">Ribbon-helix-helix protein CopG domain-containing protein</fullName>
    </recommendedName>
</protein>
<dbReference type="EMBL" id="BAAAPE010000001">
    <property type="protein sequence ID" value="GAA2061762.1"/>
    <property type="molecule type" value="Genomic_DNA"/>
</dbReference>
<keyword evidence="2" id="KW-1185">Reference proteome</keyword>
<evidence type="ECO:0000313" key="2">
    <source>
        <dbReference type="Proteomes" id="UP001500016"/>
    </source>
</evidence>
<evidence type="ECO:0000313" key="1">
    <source>
        <dbReference type="EMBL" id="GAA2061762.1"/>
    </source>
</evidence>
<evidence type="ECO:0008006" key="3">
    <source>
        <dbReference type="Google" id="ProtNLM"/>
    </source>
</evidence>
<dbReference type="Proteomes" id="UP001500016">
    <property type="component" value="Unassembled WGS sequence"/>
</dbReference>
<accession>A0ABP5H3D8</accession>
<dbReference type="RefSeq" id="WP_344523299.1">
    <property type="nucleotide sequence ID" value="NZ_BAAAPE010000001.1"/>
</dbReference>
<name>A0ABP5H3D8_9ACTN</name>
<comment type="caution">
    <text evidence="1">The sequence shown here is derived from an EMBL/GenBank/DDBJ whole genome shotgun (WGS) entry which is preliminary data.</text>
</comment>
<proteinExistence type="predicted"/>
<reference evidence="2" key="1">
    <citation type="journal article" date="2019" name="Int. J. Syst. Evol. Microbiol.">
        <title>The Global Catalogue of Microorganisms (GCM) 10K type strain sequencing project: providing services to taxonomists for standard genome sequencing and annotation.</title>
        <authorList>
            <consortium name="The Broad Institute Genomics Platform"/>
            <consortium name="The Broad Institute Genome Sequencing Center for Infectious Disease"/>
            <person name="Wu L."/>
            <person name="Ma J."/>
        </authorList>
    </citation>
    <scope>NUCLEOTIDE SEQUENCE [LARGE SCALE GENOMIC DNA]</scope>
    <source>
        <strain evidence="2">JCM 15478</strain>
    </source>
</reference>
<sequence>MATRMLSVRIDSETLESVKERAEARGMTVQEFVVRNLQRDGFHDRFMESATEALEVYYDALSHVDTNAKPTTGSAPDIDEEPL</sequence>
<organism evidence="1 2">
    <name type="scientific">Streptomyces albiaxialis</name>
    <dbReference type="NCBI Taxonomy" id="329523"/>
    <lineage>
        <taxon>Bacteria</taxon>
        <taxon>Bacillati</taxon>
        <taxon>Actinomycetota</taxon>
        <taxon>Actinomycetes</taxon>
        <taxon>Kitasatosporales</taxon>
        <taxon>Streptomycetaceae</taxon>
        <taxon>Streptomyces</taxon>
    </lineage>
</organism>